<evidence type="ECO:0000313" key="5">
    <source>
        <dbReference type="Proteomes" id="UP000287651"/>
    </source>
</evidence>
<keyword evidence="1" id="KW-0505">Motor protein</keyword>
<protein>
    <recommendedName>
        <fullName evidence="3">Kinesin motor domain-containing protein</fullName>
    </recommendedName>
</protein>
<dbReference type="EMBL" id="AMZH03003442">
    <property type="protein sequence ID" value="RRT72319.1"/>
    <property type="molecule type" value="Genomic_DNA"/>
</dbReference>
<accession>A0A427A7V4</accession>
<proteinExistence type="inferred from homology"/>
<feature type="domain" description="Kinesin motor" evidence="3">
    <location>
        <begin position="1"/>
        <end position="28"/>
    </location>
</feature>
<reference evidence="4 5" key="1">
    <citation type="journal article" date="2014" name="Agronomy (Basel)">
        <title>A Draft Genome Sequence for Ensete ventricosum, the Drought-Tolerant Tree Against Hunger.</title>
        <authorList>
            <person name="Harrison J."/>
            <person name="Moore K.A."/>
            <person name="Paszkiewicz K."/>
            <person name="Jones T."/>
            <person name="Grant M."/>
            <person name="Ambacheew D."/>
            <person name="Muzemil S."/>
            <person name="Studholme D.J."/>
        </authorList>
    </citation>
    <scope>NUCLEOTIDE SEQUENCE [LARGE SCALE GENOMIC DNA]</scope>
</reference>
<organism evidence="4 5">
    <name type="scientific">Ensete ventricosum</name>
    <name type="common">Abyssinian banana</name>
    <name type="synonym">Musa ensete</name>
    <dbReference type="NCBI Taxonomy" id="4639"/>
    <lineage>
        <taxon>Eukaryota</taxon>
        <taxon>Viridiplantae</taxon>
        <taxon>Streptophyta</taxon>
        <taxon>Embryophyta</taxon>
        <taxon>Tracheophyta</taxon>
        <taxon>Spermatophyta</taxon>
        <taxon>Magnoliopsida</taxon>
        <taxon>Liliopsida</taxon>
        <taxon>Zingiberales</taxon>
        <taxon>Musaceae</taxon>
        <taxon>Ensete</taxon>
    </lineage>
</organism>
<dbReference type="AlphaFoldDB" id="A0A427A7V4"/>
<sequence length="141" mass="14703">MIVHINLGDDDAVETICSLNFAKRVREEAEGERAGEAALVLGDAAVVSVVGLLFGAAEGPFPSHYRRGEEDVAVVEVWLAGVVGTAIEEEKGHDDKQHNREGAESGSLTAITEGCLAAGAGEQKAGDGEGYSCNCNCWSRG</sequence>
<comment type="caution">
    <text evidence="2">Lacks conserved residue(s) required for the propagation of feature annotation.</text>
</comment>
<dbReference type="PROSITE" id="PS50067">
    <property type="entry name" value="KINESIN_MOTOR_2"/>
    <property type="match status" value="1"/>
</dbReference>
<dbReference type="InterPro" id="IPR001752">
    <property type="entry name" value="Kinesin_motor_dom"/>
</dbReference>
<comment type="caution">
    <text evidence="4">The sequence shown here is derived from an EMBL/GenBank/DDBJ whole genome shotgun (WGS) entry which is preliminary data.</text>
</comment>
<dbReference type="GO" id="GO:0007018">
    <property type="term" value="P:microtubule-based movement"/>
    <property type="evidence" value="ECO:0007669"/>
    <property type="project" value="InterPro"/>
</dbReference>
<evidence type="ECO:0000313" key="4">
    <source>
        <dbReference type="EMBL" id="RRT72319.1"/>
    </source>
</evidence>
<dbReference type="GO" id="GO:0008017">
    <property type="term" value="F:microtubule binding"/>
    <property type="evidence" value="ECO:0007669"/>
    <property type="project" value="InterPro"/>
</dbReference>
<dbReference type="GO" id="GO:0005524">
    <property type="term" value="F:ATP binding"/>
    <property type="evidence" value="ECO:0007669"/>
    <property type="project" value="InterPro"/>
</dbReference>
<evidence type="ECO:0000256" key="2">
    <source>
        <dbReference type="PROSITE-ProRule" id="PRU00283"/>
    </source>
</evidence>
<gene>
    <name evidence="4" type="ORF">B296_00027612</name>
</gene>
<evidence type="ECO:0000256" key="1">
    <source>
        <dbReference type="ARBA" id="ARBA00023175"/>
    </source>
</evidence>
<dbReference type="GO" id="GO:0003777">
    <property type="term" value="F:microtubule motor activity"/>
    <property type="evidence" value="ECO:0007669"/>
    <property type="project" value="InterPro"/>
</dbReference>
<dbReference type="Proteomes" id="UP000287651">
    <property type="component" value="Unassembled WGS sequence"/>
</dbReference>
<comment type="similarity">
    <text evidence="2">Belongs to the TRAFAC class myosin-kinesin ATPase superfamily. Kinesin family.</text>
</comment>
<name>A0A427A7V4_ENSVE</name>
<evidence type="ECO:0000259" key="3">
    <source>
        <dbReference type="PROSITE" id="PS50067"/>
    </source>
</evidence>